<reference evidence="2" key="1">
    <citation type="journal article" date="2021" name="Proc. Natl. Acad. Sci. U.S.A.">
        <title>A Catalog of Tens of Thousands of Viruses from Human Metagenomes Reveals Hidden Associations with Chronic Diseases.</title>
        <authorList>
            <person name="Tisza M.J."/>
            <person name="Buck C.B."/>
        </authorList>
    </citation>
    <scope>NUCLEOTIDE SEQUENCE</scope>
    <source>
        <strain evidence="2">CtzWr28</strain>
    </source>
</reference>
<feature type="region of interest" description="Disordered" evidence="1">
    <location>
        <begin position="156"/>
        <end position="176"/>
    </location>
</feature>
<protein>
    <submittedName>
        <fullName evidence="2">Baseplate protein</fullName>
    </submittedName>
</protein>
<dbReference type="InterPro" id="IPR037026">
    <property type="entry name" value="Vgr_OB-fold_dom_sf"/>
</dbReference>
<name>A0A8S5SD83_9CAUD</name>
<evidence type="ECO:0000256" key="1">
    <source>
        <dbReference type="SAM" id="MobiDB-lite"/>
    </source>
</evidence>
<sequence length="176" mass="19026">MEEYLKAMIGRIDTSIIAKITKVYSNGFVDVEPVAEYKEVNLPPILHVPMCQIGNRNINIKLNFKAGDIVPLLICSRDISGYITKETSIVNTNKRHNLTNAVALPILISTDLTAIDIPENIEINGDVILNGDLTVNGNTEITGKLKVGSIESGPIKAESIDTDSGVSKGGTPYIHP</sequence>
<accession>A0A8S5SD83</accession>
<proteinExistence type="predicted"/>
<evidence type="ECO:0000313" key="2">
    <source>
        <dbReference type="EMBL" id="DAF48639.1"/>
    </source>
</evidence>
<dbReference type="Gene3D" id="2.40.50.230">
    <property type="entry name" value="Gp5 N-terminal domain"/>
    <property type="match status" value="1"/>
</dbReference>
<organism evidence="2">
    <name type="scientific">Siphoviridae sp. ctzWr28</name>
    <dbReference type="NCBI Taxonomy" id="2827980"/>
    <lineage>
        <taxon>Viruses</taxon>
        <taxon>Duplodnaviria</taxon>
        <taxon>Heunggongvirae</taxon>
        <taxon>Uroviricota</taxon>
        <taxon>Caudoviricetes</taxon>
    </lineage>
</organism>
<dbReference type="EMBL" id="BK032571">
    <property type="protein sequence ID" value="DAF48639.1"/>
    <property type="molecule type" value="Genomic_DNA"/>
</dbReference>